<dbReference type="CDD" id="cd00090">
    <property type="entry name" value="HTH_ARSR"/>
    <property type="match status" value="1"/>
</dbReference>
<dbReference type="STRING" id="551996.SAMN05192573_101252"/>
<keyword evidence="1" id="KW-0805">Transcription regulation</keyword>
<dbReference type="InterPro" id="IPR011008">
    <property type="entry name" value="Dimeric_a/b-barrel"/>
</dbReference>
<dbReference type="Gene3D" id="1.10.10.10">
    <property type="entry name" value="Winged helix-like DNA-binding domain superfamily/Winged helix DNA-binding domain"/>
    <property type="match status" value="1"/>
</dbReference>
<dbReference type="GO" id="GO:0005829">
    <property type="term" value="C:cytosol"/>
    <property type="evidence" value="ECO:0007669"/>
    <property type="project" value="TreeGrafter"/>
</dbReference>
<dbReference type="GO" id="GO:0043565">
    <property type="term" value="F:sequence-specific DNA binding"/>
    <property type="evidence" value="ECO:0007669"/>
    <property type="project" value="InterPro"/>
</dbReference>
<dbReference type="SUPFAM" id="SSF54909">
    <property type="entry name" value="Dimeric alpha+beta barrel"/>
    <property type="match status" value="1"/>
</dbReference>
<protein>
    <submittedName>
        <fullName evidence="5">DNA-binding transcriptional regulator, Lrp family</fullName>
    </submittedName>
</protein>
<evidence type="ECO:0000313" key="6">
    <source>
        <dbReference type="Proteomes" id="UP000199705"/>
    </source>
</evidence>
<evidence type="ECO:0000256" key="3">
    <source>
        <dbReference type="ARBA" id="ARBA00023163"/>
    </source>
</evidence>
<dbReference type="Gene3D" id="3.30.70.920">
    <property type="match status" value="1"/>
</dbReference>
<organism evidence="5 6">
    <name type="scientific">Mucilaginibacter gossypii</name>
    <dbReference type="NCBI Taxonomy" id="551996"/>
    <lineage>
        <taxon>Bacteria</taxon>
        <taxon>Pseudomonadati</taxon>
        <taxon>Bacteroidota</taxon>
        <taxon>Sphingobacteriia</taxon>
        <taxon>Sphingobacteriales</taxon>
        <taxon>Sphingobacteriaceae</taxon>
        <taxon>Mucilaginibacter</taxon>
    </lineage>
</organism>
<dbReference type="PROSITE" id="PS00519">
    <property type="entry name" value="HTH_ASNC_1"/>
    <property type="match status" value="1"/>
</dbReference>
<dbReference type="Pfam" id="PF13412">
    <property type="entry name" value="HTH_24"/>
    <property type="match status" value="1"/>
</dbReference>
<feature type="domain" description="HTH asnC-type" evidence="4">
    <location>
        <begin position="14"/>
        <end position="75"/>
    </location>
</feature>
<dbReference type="GO" id="GO:0043200">
    <property type="term" value="P:response to amino acid"/>
    <property type="evidence" value="ECO:0007669"/>
    <property type="project" value="TreeGrafter"/>
</dbReference>
<gene>
    <name evidence="5" type="ORF">SAMN05192573_101252</name>
</gene>
<evidence type="ECO:0000256" key="2">
    <source>
        <dbReference type="ARBA" id="ARBA00023125"/>
    </source>
</evidence>
<dbReference type="InterPro" id="IPR036388">
    <property type="entry name" value="WH-like_DNA-bd_sf"/>
</dbReference>
<reference evidence="6" key="1">
    <citation type="submission" date="2016-10" db="EMBL/GenBank/DDBJ databases">
        <authorList>
            <person name="Varghese N."/>
            <person name="Submissions S."/>
        </authorList>
    </citation>
    <scope>NUCLEOTIDE SEQUENCE [LARGE SCALE GENOMIC DNA]</scope>
    <source>
        <strain evidence="6">Gh-67</strain>
    </source>
</reference>
<keyword evidence="6" id="KW-1185">Reference proteome</keyword>
<dbReference type="InterPro" id="IPR000485">
    <property type="entry name" value="AsnC-type_HTH_dom"/>
</dbReference>
<dbReference type="InterPro" id="IPR019885">
    <property type="entry name" value="Tscrpt_reg_HTH_AsnC-type_CS"/>
</dbReference>
<dbReference type="InterPro" id="IPR036390">
    <property type="entry name" value="WH_DNA-bd_sf"/>
</dbReference>
<dbReference type="InterPro" id="IPR019888">
    <property type="entry name" value="Tscrpt_reg_AsnC-like"/>
</dbReference>
<evidence type="ECO:0000256" key="1">
    <source>
        <dbReference type="ARBA" id="ARBA00023015"/>
    </source>
</evidence>
<dbReference type="PANTHER" id="PTHR30154:SF34">
    <property type="entry name" value="TRANSCRIPTIONAL REGULATOR AZLB"/>
    <property type="match status" value="1"/>
</dbReference>
<dbReference type="PRINTS" id="PR00033">
    <property type="entry name" value="HTHASNC"/>
</dbReference>
<dbReference type="SUPFAM" id="SSF46785">
    <property type="entry name" value="Winged helix' DNA-binding domain"/>
    <property type="match status" value="1"/>
</dbReference>
<evidence type="ECO:0000313" key="5">
    <source>
        <dbReference type="EMBL" id="SDF73691.1"/>
    </source>
</evidence>
<evidence type="ECO:0000259" key="4">
    <source>
        <dbReference type="PROSITE" id="PS50956"/>
    </source>
</evidence>
<name>A0A1G7NID9_9SPHI</name>
<dbReference type="InterPro" id="IPR011991">
    <property type="entry name" value="ArsR-like_HTH"/>
</dbReference>
<dbReference type="GO" id="GO:0006355">
    <property type="term" value="P:regulation of DNA-templated transcription"/>
    <property type="evidence" value="ECO:0007669"/>
    <property type="project" value="UniProtKB-ARBA"/>
</dbReference>
<proteinExistence type="predicted"/>
<dbReference type="PROSITE" id="PS50956">
    <property type="entry name" value="HTH_ASNC_2"/>
    <property type="match status" value="1"/>
</dbReference>
<keyword evidence="2 5" id="KW-0238">DNA-binding</keyword>
<dbReference type="PANTHER" id="PTHR30154">
    <property type="entry name" value="LEUCINE-RESPONSIVE REGULATORY PROTEIN"/>
    <property type="match status" value="1"/>
</dbReference>
<dbReference type="AlphaFoldDB" id="A0A1G7NID9"/>
<dbReference type="InterPro" id="IPR019887">
    <property type="entry name" value="Tscrpt_reg_AsnC/Lrp_C"/>
</dbReference>
<dbReference type="EMBL" id="FNCG01000001">
    <property type="protein sequence ID" value="SDF73691.1"/>
    <property type="molecule type" value="Genomic_DNA"/>
</dbReference>
<dbReference type="RefSeq" id="WP_091162477.1">
    <property type="nucleotide sequence ID" value="NZ_FNCG01000001.1"/>
</dbReference>
<dbReference type="SMART" id="SM00344">
    <property type="entry name" value="HTH_ASNC"/>
    <property type="match status" value="1"/>
</dbReference>
<dbReference type="Pfam" id="PF01037">
    <property type="entry name" value="AsnC_trans_reg"/>
    <property type="match status" value="1"/>
</dbReference>
<accession>A0A1G7NID9</accession>
<dbReference type="Proteomes" id="UP000199705">
    <property type="component" value="Unassembled WGS sequence"/>
</dbReference>
<keyword evidence="3" id="KW-0804">Transcription</keyword>
<sequence>MAPQTEQEKAGIHLDEKDYEILRLVERNAKLTVREIAVKINLSPTPAHERIKRLEKAGVIKSYTAILDKRMLNKRIMVICMVTLREHSRKAGADFINAVLEFDEVIECYNISGDFDFMLKIVSESMDSYHSFFVNKLSEVKGIGHSKSTFVMDIIKETNHLL</sequence>